<dbReference type="InterPro" id="IPR036412">
    <property type="entry name" value="HAD-like_sf"/>
</dbReference>
<dbReference type="NCBIfam" id="TIGR01428">
    <property type="entry name" value="HAD_type_II"/>
    <property type="match status" value="1"/>
</dbReference>
<gene>
    <name evidence="3" type="ORF">ACFQ0F_02880</name>
</gene>
<dbReference type="SUPFAM" id="SSF56784">
    <property type="entry name" value="HAD-like"/>
    <property type="match status" value="1"/>
</dbReference>
<dbReference type="InterPro" id="IPR023214">
    <property type="entry name" value="HAD_sf"/>
</dbReference>
<dbReference type="CDD" id="cd02588">
    <property type="entry name" value="HAD_L2-DEX"/>
    <property type="match status" value="1"/>
</dbReference>
<dbReference type="SFLD" id="SFLDS00003">
    <property type="entry name" value="Haloacid_Dehalogenase"/>
    <property type="match status" value="1"/>
</dbReference>
<proteinExistence type="inferred from homology"/>
<reference evidence="4" key="1">
    <citation type="journal article" date="2019" name="Int. J. Syst. Evol. Microbiol.">
        <title>The Global Catalogue of Microorganisms (GCM) 10K type strain sequencing project: providing services to taxonomists for standard genome sequencing and annotation.</title>
        <authorList>
            <consortium name="The Broad Institute Genomics Platform"/>
            <consortium name="The Broad Institute Genome Sequencing Center for Infectious Disease"/>
            <person name="Wu L."/>
            <person name="Ma J."/>
        </authorList>
    </citation>
    <scope>NUCLEOTIDE SEQUENCE [LARGE SCALE GENOMIC DNA]</scope>
    <source>
        <strain evidence="4">CCUG 63419</strain>
    </source>
</reference>
<dbReference type="PANTHER" id="PTHR43316">
    <property type="entry name" value="HYDROLASE, HALOACID DELAHOGENASE-RELATED"/>
    <property type="match status" value="1"/>
</dbReference>
<dbReference type="PANTHER" id="PTHR43316:SF3">
    <property type="entry name" value="HALOACID DEHALOGENASE, TYPE II (AFU_ORTHOLOGUE AFUA_2G07750)-RELATED"/>
    <property type="match status" value="1"/>
</dbReference>
<comment type="similarity">
    <text evidence="1">Belongs to the HAD-like hydrolase superfamily. S-2-haloalkanoic acid dehalogenase family.</text>
</comment>
<protein>
    <submittedName>
        <fullName evidence="3">Haloacid dehalogenase type II</fullName>
    </submittedName>
</protein>
<name>A0ABW3HFC3_9GAMM</name>
<dbReference type="SFLD" id="SFLDG01129">
    <property type="entry name" value="C1.5:_HAD__Beta-PGM__Phosphata"/>
    <property type="match status" value="1"/>
</dbReference>
<dbReference type="Gene3D" id="1.10.150.240">
    <property type="entry name" value="Putative phosphatase, domain 2"/>
    <property type="match status" value="1"/>
</dbReference>
<dbReference type="EMBL" id="JBHTIT010000001">
    <property type="protein sequence ID" value="MFD0949345.1"/>
    <property type="molecule type" value="Genomic_DNA"/>
</dbReference>
<dbReference type="RefSeq" id="WP_379068942.1">
    <property type="nucleotide sequence ID" value="NZ_JBHTIT010000001.1"/>
</dbReference>
<dbReference type="Gene3D" id="3.40.50.1000">
    <property type="entry name" value="HAD superfamily/HAD-like"/>
    <property type="match status" value="1"/>
</dbReference>
<dbReference type="InterPro" id="IPR006328">
    <property type="entry name" value="2-HAD"/>
</dbReference>
<evidence type="ECO:0000256" key="2">
    <source>
        <dbReference type="ARBA" id="ARBA00022801"/>
    </source>
</evidence>
<dbReference type="NCBIfam" id="TIGR01493">
    <property type="entry name" value="HAD-SF-IA-v2"/>
    <property type="match status" value="1"/>
</dbReference>
<keyword evidence="2" id="KW-0378">Hydrolase</keyword>
<dbReference type="InterPro" id="IPR051540">
    <property type="entry name" value="S-2-haloacid_dehalogenase"/>
</dbReference>
<accession>A0ABW3HFC3</accession>
<dbReference type="Proteomes" id="UP001597044">
    <property type="component" value="Unassembled WGS sequence"/>
</dbReference>
<evidence type="ECO:0000313" key="3">
    <source>
        <dbReference type="EMBL" id="MFD0949345.1"/>
    </source>
</evidence>
<dbReference type="Pfam" id="PF00702">
    <property type="entry name" value="Hydrolase"/>
    <property type="match status" value="1"/>
</dbReference>
<comment type="caution">
    <text evidence="3">The sequence shown here is derived from an EMBL/GenBank/DDBJ whole genome shotgun (WGS) entry which is preliminary data.</text>
</comment>
<sequence length="224" mass="24819">MRNKIILFDINETVLNLKSLQPKFNDAFGSEEALSLWFSKLLHTSAVCVITNVKTNFSKLADSMLESTAENFDLQLSELKRNELLSAFSSLQPHSDIKDALSKLRSNGFKVVAFSNSSLSLISAQIKNAGLTSFFDEIISVEETGSFKPDPNVYKFAANVLGESVENLCLVATHDWDTHGALSVGLNAAYINRTDTPYHPFYLKPDIQSNTMDGIVDQIVEAYL</sequence>
<dbReference type="InterPro" id="IPR023198">
    <property type="entry name" value="PGP-like_dom2"/>
</dbReference>
<evidence type="ECO:0000313" key="4">
    <source>
        <dbReference type="Proteomes" id="UP001597044"/>
    </source>
</evidence>
<keyword evidence="4" id="KW-1185">Reference proteome</keyword>
<organism evidence="3 4">
    <name type="scientific">Paraperlucidibaca wandonensis</name>
    <dbReference type="NCBI Taxonomy" id="1268273"/>
    <lineage>
        <taxon>Bacteria</taxon>
        <taxon>Pseudomonadati</taxon>
        <taxon>Pseudomonadota</taxon>
        <taxon>Gammaproteobacteria</taxon>
        <taxon>Moraxellales</taxon>
        <taxon>Moraxellaceae</taxon>
        <taxon>Paraperlucidibaca</taxon>
    </lineage>
</organism>
<evidence type="ECO:0000256" key="1">
    <source>
        <dbReference type="ARBA" id="ARBA00008106"/>
    </source>
</evidence>
<dbReference type="InterPro" id="IPR006439">
    <property type="entry name" value="HAD-SF_hydro_IA"/>
</dbReference>
<dbReference type="PRINTS" id="PR00413">
    <property type="entry name" value="HADHALOGNASE"/>
</dbReference>